<sequence>MRVPTQEDLPCTGRGPEAAGLPHLHSTRWSQGWCRRFSATGVESWGCPLRLRSTYPTFLLLTAQGGRISERPSLPCTSALALHPLQTEKVRISTLSLPSVTMAHLRTCEVRQLLHNKFVVVMGDSIQRAVYKDLVLLLQKDCLLSSRQLKTTGELSFEHDMLLEGGRWGPMHNNIYYREVRQFCTGHHLVRFYFLTRAYSAYLEDVLSELRRGEHAPDLVVLNSCLWDLSRHGRHFPTRYREDLECLFRRMDRVLPESCLLVWNTALPVANTVSGGLLPPGALARLVRLSEDVMEANFYSSFEASRRGFDLLDLHFHFRLHAGQHQLRDGGHWDEHAHRRLFQLLLAHVADAWGVNLPGRDSAAEGGREGTNGSDRRLAAEHRRQPRDSRGDPQEPAASWRSEPLLRGPRQLSMLCPQAPASFRLYPEDGHLPSDPPAQEHFNLSDSSRRQVEYSRGVNSRAGREPIPGLIRRVYTQHPRRVSSPYPAQHLAGSQERLRHRRHSSRQIQHAQSQE</sequence>
<dbReference type="EMBL" id="JH173795">
    <property type="protein sequence ID" value="EHB17728.1"/>
    <property type="molecule type" value="Genomic_DNA"/>
</dbReference>
<comment type="similarity">
    <text evidence="1">Belongs to the PC-esterase family.</text>
</comment>
<evidence type="ECO:0000313" key="4">
    <source>
        <dbReference type="Proteomes" id="UP000006813"/>
    </source>
</evidence>
<feature type="region of interest" description="Disordered" evidence="2">
    <location>
        <begin position="425"/>
        <end position="515"/>
    </location>
</feature>
<feature type="compositionally biased region" description="Low complexity" evidence="2">
    <location>
        <begin position="506"/>
        <end position="515"/>
    </location>
</feature>
<gene>
    <name evidence="3" type="ORF">GW7_18799</name>
</gene>
<dbReference type="PANTHER" id="PTHR14469">
    <property type="entry name" value="SARCOMA ANTIGEN NY-SAR-23"/>
    <property type="match status" value="1"/>
</dbReference>
<evidence type="ECO:0000313" key="3">
    <source>
        <dbReference type="EMBL" id="EHB17728.1"/>
    </source>
</evidence>
<dbReference type="AlphaFoldDB" id="G5C867"/>
<dbReference type="SUPFAM" id="SSF52266">
    <property type="entry name" value="SGNH hydrolase"/>
    <property type="match status" value="1"/>
</dbReference>
<name>G5C867_HETGA</name>
<feature type="compositionally biased region" description="Basic and acidic residues" evidence="2">
    <location>
        <begin position="362"/>
        <end position="393"/>
    </location>
</feature>
<dbReference type="eggNOG" id="ENOG502QVBZ">
    <property type="taxonomic scope" value="Eukaryota"/>
</dbReference>
<dbReference type="InParanoid" id="G5C867"/>
<evidence type="ECO:0000256" key="1">
    <source>
        <dbReference type="ARBA" id="ARBA00037957"/>
    </source>
</evidence>
<protein>
    <submittedName>
        <fullName evidence="3">Protein FAM113B</fullName>
    </submittedName>
</protein>
<dbReference type="Proteomes" id="UP000006813">
    <property type="component" value="Unassembled WGS sequence"/>
</dbReference>
<evidence type="ECO:0000256" key="2">
    <source>
        <dbReference type="SAM" id="MobiDB-lite"/>
    </source>
</evidence>
<proteinExistence type="inferred from homology"/>
<reference evidence="3 4" key="1">
    <citation type="journal article" date="2011" name="Nature">
        <title>Genome sequencing reveals insights into physiology and longevity of the naked mole rat.</title>
        <authorList>
            <person name="Kim E.B."/>
            <person name="Fang X."/>
            <person name="Fushan A.A."/>
            <person name="Huang Z."/>
            <person name="Lobanov A.V."/>
            <person name="Han L."/>
            <person name="Marino S.M."/>
            <person name="Sun X."/>
            <person name="Turanov A.A."/>
            <person name="Yang P."/>
            <person name="Yim S.H."/>
            <person name="Zhao X."/>
            <person name="Kasaikina M.V."/>
            <person name="Stoletzki N."/>
            <person name="Peng C."/>
            <person name="Polak P."/>
            <person name="Xiong Z."/>
            <person name="Kiezun A."/>
            <person name="Zhu Y."/>
            <person name="Chen Y."/>
            <person name="Kryukov G.V."/>
            <person name="Zhang Q."/>
            <person name="Peshkin L."/>
            <person name="Yang L."/>
            <person name="Bronson R.T."/>
            <person name="Buffenstein R."/>
            <person name="Wang B."/>
            <person name="Han C."/>
            <person name="Li Q."/>
            <person name="Chen L."/>
            <person name="Zhao W."/>
            <person name="Sunyaev S.R."/>
            <person name="Park T.J."/>
            <person name="Zhang G."/>
            <person name="Wang J."/>
            <person name="Gladyshev V.N."/>
        </authorList>
    </citation>
    <scope>NUCLEOTIDE SEQUENCE [LARGE SCALE GENOMIC DNA]</scope>
</reference>
<accession>G5C867</accession>
<dbReference type="PANTHER" id="PTHR14469:SF4">
    <property type="entry name" value="SIMILAR TO CHROMOSOME 20 OPEN READING FRAME 81"/>
    <property type="match status" value="1"/>
</dbReference>
<feature type="region of interest" description="Disordered" evidence="2">
    <location>
        <begin position="359"/>
        <end position="404"/>
    </location>
</feature>
<organism evidence="3 4">
    <name type="scientific">Heterocephalus glaber</name>
    <name type="common">Naked mole rat</name>
    <dbReference type="NCBI Taxonomy" id="10181"/>
    <lineage>
        <taxon>Eukaryota</taxon>
        <taxon>Metazoa</taxon>
        <taxon>Chordata</taxon>
        <taxon>Craniata</taxon>
        <taxon>Vertebrata</taxon>
        <taxon>Euteleostomi</taxon>
        <taxon>Mammalia</taxon>
        <taxon>Eutheria</taxon>
        <taxon>Euarchontoglires</taxon>
        <taxon>Glires</taxon>
        <taxon>Rodentia</taxon>
        <taxon>Hystricomorpha</taxon>
        <taxon>Bathyergidae</taxon>
        <taxon>Heterocephalus</taxon>
    </lineage>
</organism>